<proteinExistence type="predicted"/>
<dbReference type="Proteomes" id="UP001148018">
    <property type="component" value="Unassembled WGS sequence"/>
</dbReference>
<feature type="non-terminal residue" evidence="2">
    <location>
        <position position="1"/>
    </location>
</feature>
<evidence type="ECO:0000313" key="2">
    <source>
        <dbReference type="EMBL" id="KAJ3612292.1"/>
    </source>
</evidence>
<feature type="region of interest" description="Disordered" evidence="1">
    <location>
        <begin position="33"/>
        <end position="52"/>
    </location>
</feature>
<evidence type="ECO:0000256" key="1">
    <source>
        <dbReference type="SAM" id="MobiDB-lite"/>
    </source>
</evidence>
<sequence>MEERRRQAQMESDLAMMRIITKNAILTLVLRHQPKRRLKGTETEKHDQVVRR</sequence>
<feature type="compositionally biased region" description="Basic and acidic residues" evidence="1">
    <location>
        <begin position="39"/>
        <end position="52"/>
    </location>
</feature>
<gene>
    <name evidence="2" type="ORF">NHX12_020568</name>
</gene>
<comment type="caution">
    <text evidence="2">The sequence shown here is derived from an EMBL/GenBank/DDBJ whole genome shotgun (WGS) entry which is preliminary data.</text>
</comment>
<evidence type="ECO:0000313" key="3">
    <source>
        <dbReference type="Proteomes" id="UP001148018"/>
    </source>
</evidence>
<organism evidence="2 3">
    <name type="scientific">Muraenolepis orangiensis</name>
    <name type="common">Patagonian moray cod</name>
    <dbReference type="NCBI Taxonomy" id="630683"/>
    <lineage>
        <taxon>Eukaryota</taxon>
        <taxon>Metazoa</taxon>
        <taxon>Chordata</taxon>
        <taxon>Craniata</taxon>
        <taxon>Vertebrata</taxon>
        <taxon>Euteleostomi</taxon>
        <taxon>Actinopterygii</taxon>
        <taxon>Neopterygii</taxon>
        <taxon>Teleostei</taxon>
        <taxon>Neoteleostei</taxon>
        <taxon>Acanthomorphata</taxon>
        <taxon>Zeiogadaria</taxon>
        <taxon>Gadariae</taxon>
        <taxon>Gadiformes</taxon>
        <taxon>Muraenolepidoidei</taxon>
        <taxon>Muraenolepididae</taxon>
        <taxon>Muraenolepis</taxon>
    </lineage>
</organism>
<name>A0A9Q0ERP6_9TELE</name>
<protein>
    <submittedName>
        <fullName evidence="2">Uncharacterized protein</fullName>
    </submittedName>
</protein>
<dbReference type="AlphaFoldDB" id="A0A9Q0ERP6"/>
<accession>A0A9Q0ERP6</accession>
<keyword evidence="3" id="KW-1185">Reference proteome</keyword>
<dbReference type="EMBL" id="JANIIK010000036">
    <property type="protein sequence ID" value="KAJ3612292.1"/>
    <property type="molecule type" value="Genomic_DNA"/>
</dbReference>
<reference evidence="2" key="1">
    <citation type="submission" date="2022-07" db="EMBL/GenBank/DDBJ databases">
        <title>Chromosome-level genome of Muraenolepis orangiensis.</title>
        <authorList>
            <person name="Kim J."/>
        </authorList>
    </citation>
    <scope>NUCLEOTIDE SEQUENCE</scope>
    <source>
        <strain evidence="2">KU_S4_2022</strain>
        <tissue evidence="2">Muscle</tissue>
    </source>
</reference>